<dbReference type="GO" id="GO:0015087">
    <property type="term" value="F:cobalt ion transmembrane transporter activity"/>
    <property type="evidence" value="ECO:0007669"/>
    <property type="project" value="UniProtKB-ARBA"/>
</dbReference>
<dbReference type="RefSeq" id="WP_088003841.1">
    <property type="nucleotide sequence ID" value="NZ_BMHB01000005.1"/>
</dbReference>
<gene>
    <name evidence="10" type="primary">ecfA1</name>
    <name evidence="10" type="ORF">GCM10007380_41280</name>
</gene>
<comment type="similarity">
    <text evidence="2">Belongs to the ABC transporter superfamily.</text>
</comment>
<reference evidence="11" key="1">
    <citation type="journal article" date="2019" name="Int. J. Syst. Evol. Microbiol.">
        <title>The Global Catalogue of Microorganisms (GCM) 10K type strain sequencing project: providing services to taxonomists for standard genome sequencing and annotation.</title>
        <authorList>
            <consortium name="The Broad Institute Genomics Platform"/>
            <consortium name="The Broad Institute Genome Sequencing Center for Infectious Disease"/>
            <person name="Wu L."/>
            <person name="Ma J."/>
        </authorList>
    </citation>
    <scope>NUCLEOTIDE SEQUENCE [LARGE SCALE GENOMIC DNA]</scope>
    <source>
        <strain evidence="11">CGMCC 1.14993</strain>
    </source>
</reference>
<dbReference type="InterPro" id="IPR015856">
    <property type="entry name" value="ABC_transpr_CbiO/EcfA_su"/>
</dbReference>
<sequence length="280" mass="31273">MRKDSIKVDNISFKYPNAQTNAVHSVSFEIKENEWIAIVGRNGSGKSTLAKLLNGLILPEEGTITIDDEIILAEETIWDVRKRIAMVFQNPDNQFVGTTVLDDIAFGLENHGIEKAEMDRRVQEVLNIVNMMEFKLHEPHSLSGGQKQRVAIAGALAIQPSILILDEATSMLDPFGRKEVIETIRNLHKDINMTVISITHDIEEAVHADRILIMHDGHLVQSVTPEELLTTEYSLESLGLASPFTNNLSKLLVDKGLPIKQDHLAQESLVSELCKLLLKK</sequence>
<comment type="subcellular location">
    <subcellularLocation>
        <location evidence="1">Cell membrane</location>
        <topology evidence="1">Peripheral membrane protein</topology>
    </subcellularLocation>
</comment>
<dbReference type="GO" id="GO:0042626">
    <property type="term" value="F:ATPase-coupled transmembrane transporter activity"/>
    <property type="evidence" value="ECO:0007669"/>
    <property type="project" value="TreeGrafter"/>
</dbReference>
<dbReference type="InterPro" id="IPR003593">
    <property type="entry name" value="AAA+_ATPase"/>
</dbReference>
<evidence type="ECO:0000256" key="2">
    <source>
        <dbReference type="ARBA" id="ARBA00005417"/>
    </source>
</evidence>
<dbReference type="GO" id="GO:0005524">
    <property type="term" value="F:ATP binding"/>
    <property type="evidence" value="ECO:0007669"/>
    <property type="project" value="UniProtKB-KW"/>
</dbReference>
<evidence type="ECO:0000313" key="10">
    <source>
        <dbReference type="EMBL" id="GGI18109.1"/>
    </source>
</evidence>
<evidence type="ECO:0000313" key="11">
    <source>
        <dbReference type="Proteomes" id="UP000626244"/>
    </source>
</evidence>
<feature type="domain" description="ABC transporter" evidence="9">
    <location>
        <begin position="6"/>
        <end position="241"/>
    </location>
</feature>
<evidence type="ECO:0000256" key="4">
    <source>
        <dbReference type="ARBA" id="ARBA00022475"/>
    </source>
</evidence>
<dbReference type="Gene3D" id="3.40.50.300">
    <property type="entry name" value="P-loop containing nucleotide triphosphate hydrolases"/>
    <property type="match status" value="1"/>
</dbReference>
<keyword evidence="4" id="KW-1003">Cell membrane</keyword>
<keyword evidence="7" id="KW-1278">Translocase</keyword>
<dbReference type="PROSITE" id="PS50893">
    <property type="entry name" value="ABC_TRANSPORTER_2"/>
    <property type="match status" value="1"/>
</dbReference>
<comment type="caution">
    <text evidence="10">The sequence shown here is derived from an EMBL/GenBank/DDBJ whole genome shotgun (WGS) entry which is preliminary data.</text>
</comment>
<keyword evidence="6 10" id="KW-0067">ATP-binding</keyword>
<dbReference type="GO" id="GO:0016887">
    <property type="term" value="F:ATP hydrolysis activity"/>
    <property type="evidence" value="ECO:0007669"/>
    <property type="project" value="InterPro"/>
</dbReference>
<evidence type="ECO:0000256" key="6">
    <source>
        <dbReference type="ARBA" id="ARBA00022840"/>
    </source>
</evidence>
<dbReference type="Pfam" id="PF00005">
    <property type="entry name" value="ABC_tran"/>
    <property type="match status" value="1"/>
</dbReference>
<proteinExistence type="inferred from homology"/>
<protein>
    <submittedName>
        <fullName evidence="10">Energy-coupling factor transporter ATP-binding protein EcfA1</fullName>
    </submittedName>
</protein>
<keyword evidence="8" id="KW-0472">Membrane</keyword>
<name>A0A8J3F2M8_9BACI</name>
<evidence type="ECO:0000256" key="8">
    <source>
        <dbReference type="ARBA" id="ARBA00023136"/>
    </source>
</evidence>
<keyword evidence="3" id="KW-0813">Transport</keyword>
<dbReference type="AlphaFoldDB" id="A0A8J3F2M8"/>
<dbReference type="InterPro" id="IPR050095">
    <property type="entry name" value="ECF_ABC_transporter_ATP-bd"/>
</dbReference>
<evidence type="ECO:0000256" key="3">
    <source>
        <dbReference type="ARBA" id="ARBA00022448"/>
    </source>
</evidence>
<dbReference type="SUPFAM" id="SSF52540">
    <property type="entry name" value="P-loop containing nucleoside triphosphate hydrolases"/>
    <property type="match status" value="1"/>
</dbReference>
<dbReference type="CDD" id="cd03225">
    <property type="entry name" value="ABC_cobalt_CbiO_domain1"/>
    <property type="match status" value="1"/>
</dbReference>
<accession>A0A8J3F2M8</accession>
<dbReference type="InterPro" id="IPR003439">
    <property type="entry name" value="ABC_transporter-like_ATP-bd"/>
</dbReference>
<dbReference type="PROSITE" id="PS00211">
    <property type="entry name" value="ABC_TRANSPORTER_1"/>
    <property type="match status" value="1"/>
</dbReference>
<dbReference type="PANTHER" id="PTHR43553">
    <property type="entry name" value="HEAVY METAL TRANSPORTER"/>
    <property type="match status" value="1"/>
</dbReference>
<evidence type="ECO:0000259" key="9">
    <source>
        <dbReference type="PROSITE" id="PS50893"/>
    </source>
</evidence>
<dbReference type="InterPro" id="IPR017871">
    <property type="entry name" value="ABC_transporter-like_CS"/>
</dbReference>
<dbReference type="InterPro" id="IPR027417">
    <property type="entry name" value="P-loop_NTPase"/>
</dbReference>
<dbReference type="NCBIfam" id="TIGR04520">
    <property type="entry name" value="ECF_ATPase_1"/>
    <property type="match status" value="1"/>
</dbReference>
<evidence type="ECO:0000256" key="7">
    <source>
        <dbReference type="ARBA" id="ARBA00022967"/>
    </source>
</evidence>
<evidence type="ECO:0000256" key="5">
    <source>
        <dbReference type="ARBA" id="ARBA00022741"/>
    </source>
</evidence>
<keyword evidence="5" id="KW-0547">Nucleotide-binding</keyword>
<organism evidence="10 11">
    <name type="scientific">Gottfriedia solisilvae</name>
    <dbReference type="NCBI Taxonomy" id="1516104"/>
    <lineage>
        <taxon>Bacteria</taxon>
        <taxon>Bacillati</taxon>
        <taxon>Bacillota</taxon>
        <taxon>Bacilli</taxon>
        <taxon>Bacillales</taxon>
        <taxon>Bacillaceae</taxon>
        <taxon>Gottfriedia</taxon>
    </lineage>
</organism>
<evidence type="ECO:0000256" key="1">
    <source>
        <dbReference type="ARBA" id="ARBA00004202"/>
    </source>
</evidence>
<dbReference type="GO" id="GO:0043190">
    <property type="term" value="C:ATP-binding cassette (ABC) transporter complex"/>
    <property type="evidence" value="ECO:0007669"/>
    <property type="project" value="TreeGrafter"/>
</dbReference>
<dbReference type="InterPro" id="IPR030947">
    <property type="entry name" value="EcfA_1"/>
</dbReference>
<dbReference type="NCBIfam" id="NF010156">
    <property type="entry name" value="PRK13635.1"/>
    <property type="match status" value="1"/>
</dbReference>
<dbReference type="SMART" id="SM00382">
    <property type="entry name" value="AAA"/>
    <property type="match status" value="1"/>
</dbReference>
<dbReference type="NCBIfam" id="NF010167">
    <property type="entry name" value="PRK13648.1"/>
    <property type="match status" value="1"/>
</dbReference>
<dbReference type="OrthoDB" id="9784332at2"/>
<dbReference type="EMBL" id="BMHB01000005">
    <property type="protein sequence ID" value="GGI18109.1"/>
    <property type="molecule type" value="Genomic_DNA"/>
</dbReference>
<dbReference type="Proteomes" id="UP000626244">
    <property type="component" value="Unassembled WGS sequence"/>
</dbReference>
<dbReference type="PANTHER" id="PTHR43553:SF24">
    <property type="entry name" value="ENERGY-COUPLING FACTOR TRANSPORTER ATP-BINDING PROTEIN ECFA1"/>
    <property type="match status" value="1"/>
</dbReference>
<dbReference type="FunFam" id="3.40.50.300:FF:000224">
    <property type="entry name" value="Energy-coupling factor transporter ATP-binding protein EcfA"/>
    <property type="match status" value="1"/>
</dbReference>
<keyword evidence="11" id="KW-1185">Reference proteome</keyword>